<reference evidence="1" key="1">
    <citation type="submission" date="2022-04" db="EMBL/GenBank/DDBJ databases">
        <authorList>
            <person name="Penziner S."/>
            <person name="Menon N.D."/>
        </authorList>
    </citation>
    <scope>NUCLEOTIDE SEQUENCE</scope>
</reference>
<evidence type="ECO:0000313" key="1">
    <source>
        <dbReference type="EMBL" id="UQS93494.1"/>
    </source>
</evidence>
<proteinExistence type="predicted"/>
<organism evidence="1 2">
    <name type="scientific">Pseudomonas phage vB_Pae_Kat</name>
    <dbReference type="NCBI Taxonomy" id="2937408"/>
    <lineage>
        <taxon>Viruses</taxon>
        <taxon>Duplodnaviria</taxon>
        <taxon>Heunggongvirae</taxon>
        <taxon>Uroviricota</taxon>
        <taxon>Caudoviricetes</taxon>
        <taxon>Vandenendeviridae</taxon>
        <taxon>Skurskavirinae</taxon>
        <taxon>Pakpunavirus</taxon>
        <taxon>Pakpunavirus kat</taxon>
    </lineage>
</organism>
<sequence>MGDKTGMNAKTVVYRIECKNGEGPYVNGCMTNSSSTPERPVPEHDGIPDVRHFEYFAFTSPRQLDDWFGDEYDVLSFYSTARIRVYEVDKQHVRVGIRQCVFRKAEADCVQEVSIDQWASMVRAGLLSASVTQTVAPRPTEQLSLDLGDDSAGEASKEILKIFGL</sequence>
<evidence type="ECO:0000313" key="2">
    <source>
        <dbReference type="Proteomes" id="UP001057249"/>
    </source>
</evidence>
<gene>
    <name evidence="1" type="ORF">Kat_gp086</name>
</gene>
<keyword evidence="2" id="KW-1185">Reference proteome</keyword>
<name>A0A9E7IZS0_9CAUD</name>
<accession>A0A9E7IZS0</accession>
<dbReference type="EMBL" id="ON361135">
    <property type="protein sequence ID" value="UQS93494.1"/>
    <property type="molecule type" value="Genomic_DNA"/>
</dbReference>
<protein>
    <submittedName>
        <fullName evidence="1">Uncharacterized protein</fullName>
    </submittedName>
</protein>
<dbReference type="Proteomes" id="UP001057249">
    <property type="component" value="Segment"/>
</dbReference>